<proteinExistence type="predicted"/>
<dbReference type="AlphaFoldDB" id="A0AAV4DN45"/>
<name>A0AAV4DN45_9GAST</name>
<dbReference type="EMBL" id="BLXT01008059">
    <property type="protein sequence ID" value="GFO45371.1"/>
    <property type="molecule type" value="Genomic_DNA"/>
</dbReference>
<reference evidence="1 2" key="1">
    <citation type="journal article" date="2021" name="Elife">
        <title>Chloroplast acquisition without the gene transfer in kleptoplastic sea slugs, Plakobranchus ocellatus.</title>
        <authorList>
            <person name="Maeda T."/>
            <person name="Takahashi S."/>
            <person name="Yoshida T."/>
            <person name="Shimamura S."/>
            <person name="Takaki Y."/>
            <person name="Nagai Y."/>
            <person name="Toyoda A."/>
            <person name="Suzuki Y."/>
            <person name="Arimoto A."/>
            <person name="Ishii H."/>
            <person name="Satoh N."/>
            <person name="Nishiyama T."/>
            <person name="Hasebe M."/>
            <person name="Maruyama T."/>
            <person name="Minagawa J."/>
            <person name="Obokata J."/>
            <person name="Shigenobu S."/>
        </authorList>
    </citation>
    <scope>NUCLEOTIDE SEQUENCE [LARGE SCALE GENOMIC DNA]</scope>
</reference>
<sequence>MNGEEDILKTAKFCGRPDDLDNWLTWFERFAGMSHWPRRNWAGSLDFYGQLPQAQALEYDGEKKVLMKRYDFIEDGYLCGEKKVLFIPHKRREVRRILTCLRWYVWRRLELKPCVRR</sequence>
<keyword evidence="2" id="KW-1185">Reference proteome</keyword>
<protein>
    <submittedName>
        <fullName evidence="1">Uncharacterized protein</fullName>
    </submittedName>
</protein>
<accession>A0AAV4DN45</accession>
<dbReference type="Proteomes" id="UP000735302">
    <property type="component" value="Unassembled WGS sequence"/>
</dbReference>
<gene>
    <name evidence="1" type="ORF">PoB_007187600</name>
</gene>
<comment type="caution">
    <text evidence="1">The sequence shown here is derived from an EMBL/GenBank/DDBJ whole genome shotgun (WGS) entry which is preliminary data.</text>
</comment>
<organism evidence="1 2">
    <name type="scientific">Plakobranchus ocellatus</name>
    <dbReference type="NCBI Taxonomy" id="259542"/>
    <lineage>
        <taxon>Eukaryota</taxon>
        <taxon>Metazoa</taxon>
        <taxon>Spiralia</taxon>
        <taxon>Lophotrochozoa</taxon>
        <taxon>Mollusca</taxon>
        <taxon>Gastropoda</taxon>
        <taxon>Heterobranchia</taxon>
        <taxon>Euthyneura</taxon>
        <taxon>Panpulmonata</taxon>
        <taxon>Sacoglossa</taxon>
        <taxon>Placobranchoidea</taxon>
        <taxon>Plakobranchidae</taxon>
        <taxon>Plakobranchus</taxon>
    </lineage>
</organism>
<evidence type="ECO:0000313" key="2">
    <source>
        <dbReference type="Proteomes" id="UP000735302"/>
    </source>
</evidence>
<evidence type="ECO:0000313" key="1">
    <source>
        <dbReference type="EMBL" id="GFO45371.1"/>
    </source>
</evidence>